<sequence>MIFSRAGSGARLLHHFRRVCAALEKENHLLAAGKLKDVAAMLPMKQKEMAALEDALSANEGDAEQKRALATPDLEEAARQFGALVRTNRKLLKNAIDAQNAVIRLIVDAAQASSAGYVSSGHYGADTIASGALRLRSDV</sequence>
<dbReference type="RefSeq" id="WP_012554956.1">
    <property type="nucleotide sequence ID" value="NZ_VITL01000002.1"/>
</dbReference>
<evidence type="ECO:0008006" key="3">
    <source>
        <dbReference type="Google" id="ProtNLM"/>
    </source>
</evidence>
<comment type="caution">
    <text evidence="1">The sequence shown here is derived from an EMBL/GenBank/DDBJ whole genome shotgun (WGS) entry which is preliminary data.</text>
</comment>
<gene>
    <name evidence="1" type="ORF">HLH33_07170</name>
</gene>
<protein>
    <recommendedName>
        <fullName evidence="3">FlgN family protein</fullName>
    </recommendedName>
</protein>
<dbReference type="AlphaFoldDB" id="A0A7W4I4R0"/>
<dbReference type="EMBL" id="JABEQG010000009">
    <property type="protein sequence ID" value="MBB2156091.1"/>
    <property type="molecule type" value="Genomic_DNA"/>
</dbReference>
<accession>A0A7W4I4R0</accession>
<evidence type="ECO:0000313" key="2">
    <source>
        <dbReference type="Proteomes" id="UP000550787"/>
    </source>
</evidence>
<dbReference type="Proteomes" id="UP000550787">
    <property type="component" value="Unassembled WGS sequence"/>
</dbReference>
<name>A0A7W4I4R0_GLUDI</name>
<reference evidence="1 2" key="1">
    <citation type="submission" date="2020-04" db="EMBL/GenBank/DDBJ databases">
        <title>Description of novel Gluconacetobacter.</title>
        <authorList>
            <person name="Sombolestani A."/>
        </authorList>
    </citation>
    <scope>NUCLEOTIDE SEQUENCE [LARGE SCALE GENOMIC DNA]</scope>
    <source>
        <strain evidence="1 2">LMG 7603</strain>
    </source>
</reference>
<organism evidence="1 2">
    <name type="scientific">Gluconacetobacter diazotrophicus</name>
    <name type="common">Acetobacter diazotrophicus</name>
    <dbReference type="NCBI Taxonomy" id="33996"/>
    <lineage>
        <taxon>Bacteria</taxon>
        <taxon>Pseudomonadati</taxon>
        <taxon>Pseudomonadota</taxon>
        <taxon>Alphaproteobacteria</taxon>
        <taxon>Acetobacterales</taxon>
        <taxon>Acetobacteraceae</taxon>
        <taxon>Gluconacetobacter</taxon>
    </lineage>
</organism>
<evidence type="ECO:0000313" key="1">
    <source>
        <dbReference type="EMBL" id="MBB2156091.1"/>
    </source>
</evidence>
<proteinExistence type="predicted"/>